<evidence type="ECO:0000313" key="7">
    <source>
        <dbReference type="Proteomes" id="UP000279470"/>
    </source>
</evidence>
<dbReference type="NCBIfam" id="TIGR01023">
    <property type="entry name" value="rpmG_bact"/>
    <property type="match status" value="1"/>
</dbReference>
<dbReference type="EMBL" id="RXFM01000035">
    <property type="protein sequence ID" value="RST67337.1"/>
    <property type="molecule type" value="Genomic_DNA"/>
</dbReference>
<evidence type="ECO:0000256" key="1">
    <source>
        <dbReference type="ARBA" id="ARBA00007596"/>
    </source>
</evidence>
<dbReference type="GO" id="GO:0003735">
    <property type="term" value="F:structural constituent of ribosome"/>
    <property type="evidence" value="ECO:0007669"/>
    <property type="project" value="InterPro"/>
</dbReference>
<dbReference type="Pfam" id="PF00471">
    <property type="entry name" value="Ribosomal_L33"/>
    <property type="match status" value="1"/>
</dbReference>
<name>A0A3R9XVY5_9RICK</name>
<dbReference type="Proteomes" id="UP000279470">
    <property type="component" value="Unassembled WGS sequence"/>
</dbReference>
<dbReference type="OrthoDB" id="21586at2"/>
<keyword evidence="7" id="KW-1185">Reference proteome</keyword>
<dbReference type="RefSeq" id="WP_126044703.1">
    <property type="nucleotide sequence ID" value="NZ_RXFM01000035.1"/>
</dbReference>
<evidence type="ECO:0000256" key="5">
    <source>
        <dbReference type="HAMAP-Rule" id="MF_00294"/>
    </source>
</evidence>
<dbReference type="NCBIfam" id="NF001860">
    <property type="entry name" value="PRK00595.1"/>
    <property type="match status" value="1"/>
</dbReference>
<comment type="similarity">
    <text evidence="1 5">Belongs to the bacterial ribosomal protein bL33 family.</text>
</comment>
<dbReference type="GO" id="GO:0005737">
    <property type="term" value="C:cytoplasm"/>
    <property type="evidence" value="ECO:0007669"/>
    <property type="project" value="UniProtKB-ARBA"/>
</dbReference>
<evidence type="ECO:0000256" key="2">
    <source>
        <dbReference type="ARBA" id="ARBA00022980"/>
    </source>
</evidence>
<dbReference type="GO" id="GO:0006412">
    <property type="term" value="P:translation"/>
    <property type="evidence" value="ECO:0007669"/>
    <property type="project" value="UniProtKB-UniRule"/>
</dbReference>
<keyword evidence="2 5" id="KW-0689">Ribosomal protein</keyword>
<proteinExistence type="inferred from homology"/>
<reference evidence="7" key="1">
    <citation type="submission" date="2018-11" db="EMBL/GenBank/DDBJ databases">
        <title>Phylogenetic, genomic, and biogeographic characterization of a novel and ubiquitous marine invertebrate-associated Rickettsiales parasite, Candidatus Marinoinvertebrata rohwerii, gen. nov., sp. nov.</title>
        <authorList>
            <person name="Klinges J.G."/>
            <person name="Rosales S.M."/>
            <person name="Mcminds R."/>
            <person name="Shaver E.C."/>
            <person name="Shantz A."/>
            <person name="Peters E.C."/>
            <person name="Burkepile D.E."/>
            <person name="Silliman B.R."/>
            <person name="Vega Thurber R.L."/>
        </authorList>
    </citation>
    <scope>NUCLEOTIDE SEQUENCE [LARGE SCALE GENOMIC DNA]</scope>
    <source>
        <strain evidence="7">a_cerv_44</strain>
    </source>
</reference>
<evidence type="ECO:0000256" key="4">
    <source>
        <dbReference type="ARBA" id="ARBA00035176"/>
    </source>
</evidence>
<comment type="caution">
    <text evidence="6">The sequence shown here is derived from an EMBL/GenBank/DDBJ whole genome shotgun (WGS) entry which is preliminary data.</text>
</comment>
<dbReference type="GO" id="GO:0015934">
    <property type="term" value="C:large ribosomal subunit"/>
    <property type="evidence" value="ECO:0007669"/>
    <property type="project" value="TreeGrafter"/>
</dbReference>
<evidence type="ECO:0000256" key="3">
    <source>
        <dbReference type="ARBA" id="ARBA00023274"/>
    </source>
</evidence>
<evidence type="ECO:0000313" key="6">
    <source>
        <dbReference type="EMBL" id="RST67337.1"/>
    </source>
</evidence>
<dbReference type="AlphaFoldDB" id="A0A3R9XVY5"/>
<keyword evidence="3 5" id="KW-0687">Ribonucleoprotein</keyword>
<dbReference type="Gene3D" id="2.20.28.120">
    <property type="entry name" value="Ribosomal protein L33"/>
    <property type="match status" value="1"/>
</dbReference>
<gene>
    <name evidence="5 6" type="primary">rpmG</name>
    <name evidence="6" type="ORF">EIC27_03195</name>
</gene>
<dbReference type="InterPro" id="IPR001705">
    <property type="entry name" value="Ribosomal_bL33"/>
</dbReference>
<organism evidence="6 7">
    <name type="scientific">Candidatus Aquarickettsia rohweri</name>
    <dbReference type="NCBI Taxonomy" id="2602574"/>
    <lineage>
        <taxon>Bacteria</taxon>
        <taxon>Pseudomonadati</taxon>
        <taxon>Pseudomonadota</taxon>
        <taxon>Alphaproteobacteria</taxon>
        <taxon>Rickettsiales</taxon>
        <taxon>Candidatus Midichloriaceae</taxon>
        <taxon>Candidatus Aquarickettsia</taxon>
    </lineage>
</organism>
<sequence length="56" mass="6616">MAKKNTILVKLVSSEGSGYFFVKKRNPKQLKEKLNFKKYDPVLRKHVMFNEKKLTS</sequence>
<dbReference type="PANTHER" id="PTHR15238:SF1">
    <property type="entry name" value="LARGE RIBOSOMAL SUBUNIT PROTEIN BL33M"/>
    <property type="match status" value="1"/>
</dbReference>
<dbReference type="InterPro" id="IPR038584">
    <property type="entry name" value="Ribosomal_bL33_sf"/>
</dbReference>
<accession>A0A3R9XVY5</accession>
<dbReference type="PANTHER" id="PTHR15238">
    <property type="entry name" value="54S RIBOSOMAL PROTEIN L39, MITOCHONDRIAL"/>
    <property type="match status" value="1"/>
</dbReference>
<protein>
    <recommendedName>
        <fullName evidence="4 5">Large ribosomal subunit protein bL33</fullName>
    </recommendedName>
</protein>
<dbReference type="InterPro" id="IPR011332">
    <property type="entry name" value="Ribosomal_zn-bd"/>
</dbReference>
<dbReference type="HAMAP" id="MF_00294">
    <property type="entry name" value="Ribosomal_bL33"/>
    <property type="match status" value="1"/>
</dbReference>
<dbReference type="SUPFAM" id="SSF57829">
    <property type="entry name" value="Zn-binding ribosomal proteins"/>
    <property type="match status" value="1"/>
</dbReference>